<protein>
    <submittedName>
        <fullName evidence="1">Uncharacterized protein</fullName>
    </submittedName>
</protein>
<evidence type="ECO:0000313" key="1">
    <source>
        <dbReference type="EMBL" id="RRT42128.1"/>
    </source>
</evidence>
<sequence length="68" mass="7619">MAGRAINSRGECHGIAEVGLSCMLGAAGELDYFSAHIRLREPGKSKDKAEQVHTPQYKWLRKELHRVN</sequence>
<dbReference type="Proteomes" id="UP000287651">
    <property type="component" value="Unassembled WGS sequence"/>
</dbReference>
<name>A0A426XRL5_ENSVE</name>
<organism evidence="1 2">
    <name type="scientific">Ensete ventricosum</name>
    <name type="common">Abyssinian banana</name>
    <name type="synonym">Musa ensete</name>
    <dbReference type="NCBI Taxonomy" id="4639"/>
    <lineage>
        <taxon>Eukaryota</taxon>
        <taxon>Viridiplantae</taxon>
        <taxon>Streptophyta</taxon>
        <taxon>Embryophyta</taxon>
        <taxon>Tracheophyta</taxon>
        <taxon>Spermatophyta</taxon>
        <taxon>Magnoliopsida</taxon>
        <taxon>Liliopsida</taxon>
        <taxon>Zingiberales</taxon>
        <taxon>Musaceae</taxon>
        <taxon>Ensete</taxon>
    </lineage>
</organism>
<proteinExistence type="predicted"/>
<dbReference type="AlphaFoldDB" id="A0A426XRL5"/>
<reference evidence="1 2" key="1">
    <citation type="journal article" date="2014" name="Agronomy (Basel)">
        <title>A Draft Genome Sequence for Ensete ventricosum, the Drought-Tolerant Tree Against Hunger.</title>
        <authorList>
            <person name="Harrison J."/>
            <person name="Moore K.A."/>
            <person name="Paszkiewicz K."/>
            <person name="Jones T."/>
            <person name="Grant M."/>
            <person name="Ambacheew D."/>
            <person name="Muzemil S."/>
            <person name="Studholme D.J."/>
        </authorList>
    </citation>
    <scope>NUCLEOTIDE SEQUENCE [LARGE SCALE GENOMIC DNA]</scope>
</reference>
<accession>A0A426XRL5</accession>
<evidence type="ECO:0000313" key="2">
    <source>
        <dbReference type="Proteomes" id="UP000287651"/>
    </source>
</evidence>
<dbReference type="EMBL" id="AMZH03018052">
    <property type="protein sequence ID" value="RRT42128.1"/>
    <property type="molecule type" value="Genomic_DNA"/>
</dbReference>
<gene>
    <name evidence="1" type="ORF">B296_00021621</name>
</gene>
<comment type="caution">
    <text evidence="1">The sequence shown here is derived from an EMBL/GenBank/DDBJ whole genome shotgun (WGS) entry which is preliminary data.</text>
</comment>